<keyword evidence="1" id="KW-0732">Signal</keyword>
<dbReference type="AlphaFoldDB" id="A0AAN4VX70"/>
<dbReference type="InterPro" id="IPR011042">
    <property type="entry name" value="6-blade_b-propeller_TolB-like"/>
</dbReference>
<accession>A0AAN4VX70</accession>
<comment type="caution">
    <text evidence="3">The sequence shown here is derived from an EMBL/GenBank/DDBJ whole genome shotgun (WGS) entry which is preliminary data.</text>
</comment>
<protein>
    <submittedName>
        <fullName evidence="3">3-phytase</fullName>
    </submittedName>
</protein>
<dbReference type="SUPFAM" id="SSF50956">
    <property type="entry name" value="Thermostable phytase (3-phytase)"/>
    <property type="match status" value="1"/>
</dbReference>
<reference evidence="3 4" key="1">
    <citation type="submission" date="2021-12" db="EMBL/GenBank/DDBJ databases">
        <title>Genome sequencing of bacteria with rrn-lacking chromosome and rrn-plasmid.</title>
        <authorList>
            <person name="Anda M."/>
            <person name="Iwasaki W."/>
        </authorList>
    </citation>
    <scope>NUCLEOTIDE SEQUENCE [LARGE SCALE GENOMIC DNA]</scope>
    <source>
        <strain evidence="3 4">NBRC 15940</strain>
    </source>
</reference>
<dbReference type="Gene3D" id="2.120.10.30">
    <property type="entry name" value="TolB, C-terminal domain"/>
    <property type="match status" value="1"/>
</dbReference>
<dbReference type="EMBL" id="BQKE01000001">
    <property type="protein sequence ID" value="GJM60588.1"/>
    <property type="molecule type" value="Genomic_DNA"/>
</dbReference>
<evidence type="ECO:0000256" key="1">
    <source>
        <dbReference type="SAM" id="SignalP"/>
    </source>
</evidence>
<dbReference type="InterPro" id="IPR003431">
    <property type="entry name" value="B-propeller_Phytase"/>
</dbReference>
<proteinExistence type="predicted"/>
<dbReference type="PROSITE" id="PS51662">
    <property type="entry name" value="BP_PHYTASE"/>
    <property type="match status" value="1"/>
</dbReference>
<evidence type="ECO:0000313" key="4">
    <source>
        <dbReference type="Proteomes" id="UP001310022"/>
    </source>
</evidence>
<dbReference type="RefSeq" id="WP_338236303.1">
    <property type="nucleotide sequence ID" value="NZ_BQKE01000001.1"/>
</dbReference>
<dbReference type="PROSITE" id="PS51257">
    <property type="entry name" value="PROKAR_LIPOPROTEIN"/>
    <property type="match status" value="1"/>
</dbReference>
<evidence type="ECO:0000259" key="2">
    <source>
        <dbReference type="PROSITE" id="PS51662"/>
    </source>
</evidence>
<evidence type="ECO:0000313" key="3">
    <source>
        <dbReference type="EMBL" id="GJM60588.1"/>
    </source>
</evidence>
<feature type="domain" description="BPP" evidence="2">
    <location>
        <begin position="44"/>
        <end position="376"/>
    </location>
</feature>
<dbReference type="Proteomes" id="UP001310022">
    <property type="component" value="Unassembled WGS sequence"/>
</dbReference>
<sequence>MKNILTSLLILLSFSACKNQKENQQAKQLPKDPRQSDEGMRMAYQLQEKIKVSIPVNHQTAPVNAPADMDSADDPAIWINHQNPSESLIIGTHKEKGLYVFNLQGEILGEYPIGKVNNVDIRQKVVMGNDTLDIVAASNRNDNSISWMKLEAGKLISLFDRPQLVSNAIDDAYGCCLYQDQQNQQLYAFINGKNGVIEQYELQLEGDQFKQSLVRSMKVSSQPEGMVADDRTDKLYIGEEATTIWIVNAKASAATTMEEMTTARVAENENIVADIEGITIYPTGATGGYLIASSQGNFSYALFELESKTYLGSFALVDGKVDGVEETDGLEVTPVALSPDFPKGALVVQDGFNFEGDSLVAQNFKIISWEKIEEAMGLLPPVQ</sequence>
<gene>
    <name evidence="3" type="primary">phy</name>
    <name evidence="3" type="ORF">PEDI_11400</name>
</gene>
<organism evidence="3 4">
    <name type="scientific">Persicobacter diffluens</name>
    <dbReference type="NCBI Taxonomy" id="981"/>
    <lineage>
        <taxon>Bacteria</taxon>
        <taxon>Pseudomonadati</taxon>
        <taxon>Bacteroidota</taxon>
        <taxon>Cytophagia</taxon>
        <taxon>Cytophagales</taxon>
        <taxon>Persicobacteraceae</taxon>
        <taxon>Persicobacter</taxon>
    </lineage>
</organism>
<name>A0AAN4VX70_9BACT</name>
<dbReference type="GO" id="GO:0016158">
    <property type="term" value="F:inositol hexakisphosphate 3-phosphatase activity"/>
    <property type="evidence" value="ECO:0007669"/>
    <property type="project" value="InterPro"/>
</dbReference>
<dbReference type="Pfam" id="PF02333">
    <property type="entry name" value="Phytase"/>
    <property type="match status" value="1"/>
</dbReference>
<feature type="chain" id="PRO_5042879107" evidence="1">
    <location>
        <begin position="19"/>
        <end position="383"/>
    </location>
</feature>
<keyword evidence="4" id="KW-1185">Reference proteome</keyword>
<feature type="signal peptide" evidence="1">
    <location>
        <begin position="1"/>
        <end position="18"/>
    </location>
</feature>